<evidence type="ECO:0000313" key="2">
    <source>
        <dbReference type="Proteomes" id="UP000027265"/>
    </source>
</evidence>
<dbReference type="HOGENOM" id="CLU_1518072_0_0_1"/>
<accession>A0A067PP48</accession>
<evidence type="ECO:0000313" key="1">
    <source>
        <dbReference type="EMBL" id="KDQ55590.1"/>
    </source>
</evidence>
<organism evidence="1 2">
    <name type="scientific">Jaapia argillacea MUCL 33604</name>
    <dbReference type="NCBI Taxonomy" id="933084"/>
    <lineage>
        <taxon>Eukaryota</taxon>
        <taxon>Fungi</taxon>
        <taxon>Dikarya</taxon>
        <taxon>Basidiomycota</taxon>
        <taxon>Agaricomycotina</taxon>
        <taxon>Agaricomycetes</taxon>
        <taxon>Agaricomycetidae</taxon>
        <taxon>Jaapiales</taxon>
        <taxon>Jaapiaceae</taxon>
        <taxon>Jaapia</taxon>
    </lineage>
</organism>
<name>A0A067PP48_9AGAM</name>
<dbReference type="Proteomes" id="UP000027265">
    <property type="component" value="Unassembled WGS sequence"/>
</dbReference>
<reference evidence="2" key="1">
    <citation type="journal article" date="2014" name="Proc. Natl. Acad. Sci. U.S.A.">
        <title>Extensive sampling of basidiomycete genomes demonstrates inadequacy of the white-rot/brown-rot paradigm for wood decay fungi.</title>
        <authorList>
            <person name="Riley R."/>
            <person name="Salamov A.A."/>
            <person name="Brown D.W."/>
            <person name="Nagy L.G."/>
            <person name="Floudas D."/>
            <person name="Held B.W."/>
            <person name="Levasseur A."/>
            <person name="Lombard V."/>
            <person name="Morin E."/>
            <person name="Otillar R."/>
            <person name="Lindquist E.A."/>
            <person name="Sun H."/>
            <person name="LaButti K.M."/>
            <person name="Schmutz J."/>
            <person name="Jabbour D."/>
            <person name="Luo H."/>
            <person name="Baker S.E."/>
            <person name="Pisabarro A.G."/>
            <person name="Walton J.D."/>
            <person name="Blanchette R.A."/>
            <person name="Henrissat B."/>
            <person name="Martin F."/>
            <person name="Cullen D."/>
            <person name="Hibbett D.S."/>
            <person name="Grigoriev I.V."/>
        </authorList>
    </citation>
    <scope>NUCLEOTIDE SEQUENCE [LARGE SCALE GENOMIC DNA]</scope>
    <source>
        <strain evidence="2">MUCL 33604</strain>
    </source>
</reference>
<gene>
    <name evidence="1" type="ORF">JAAARDRAFT_208407</name>
</gene>
<dbReference type="InParanoid" id="A0A067PP48"/>
<proteinExistence type="predicted"/>
<protein>
    <submittedName>
        <fullName evidence="1">Uncharacterized protein</fullName>
    </submittedName>
</protein>
<dbReference type="EMBL" id="KL197724">
    <property type="protein sequence ID" value="KDQ55590.1"/>
    <property type="molecule type" value="Genomic_DNA"/>
</dbReference>
<dbReference type="AlphaFoldDB" id="A0A067PP48"/>
<sequence length="177" mass="20268">MPVTGYFRWPTSHPFLMWVDVWANRTSHIRRDGTPRQSMELSRSCIQKLSPFGPSPPQLTGPPPSLATTFSNRGGLREARLRWPRRHADQDRLKRYENGLGIYRYEDEGISPRSDSHSSTCSTCSDCSEDELWEDEFGVGDESGEEMDEGTILQIGEEIMQREADSEEEIRFALALR</sequence>
<keyword evidence="2" id="KW-1185">Reference proteome</keyword>